<feature type="transmembrane region" description="Helical" evidence="8">
    <location>
        <begin position="286"/>
        <end position="308"/>
    </location>
</feature>
<evidence type="ECO:0000256" key="2">
    <source>
        <dbReference type="ARBA" id="ARBA00008335"/>
    </source>
</evidence>
<feature type="transmembrane region" description="Helical" evidence="8">
    <location>
        <begin position="350"/>
        <end position="368"/>
    </location>
</feature>
<dbReference type="Pfam" id="PF07690">
    <property type="entry name" value="MFS_1"/>
    <property type="match status" value="1"/>
</dbReference>
<dbReference type="Proteomes" id="UP000799640">
    <property type="component" value="Unassembled WGS sequence"/>
</dbReference>
<dbReference type="PANTHER" id="PTHR23501">
    <property type="entry name" value="MAJOR FACILITATOR SUPERFAMILY"/>
    <property type="match status" value="1"/>
</dbReference>
<sequence>MAKELKDQQDLSNAFRFSRLVIILSALAFTLFVSFIDQTSVSTALPAIAKSLDAFETISWAGTSFLVANTAFQLINGRMSDIFGRRNCLLVCMTTLAVGDLLCGFAKTPAQLYVFRGIAGIGAGGINSLVMIIFTDMTTLQQRGKYQGLLETNIALGNGVGPLIGGAFSQSAATWRWAFWLIVPVTAVAGVTIFLTLPKTRVEGSVVEKLGRVDYGGMLLSLAAVIFLLIPISSGGSTWSWSSPLIISFLVIGSLLGISFILYEWKFAQYPVMPLRVFERPSAKIMFTHNFLTGIVYYSDLYFLPLYFQVVLGHSPLLSGILILPLILGFSASSALGGVMLSRLNRCNPIIWAGYVMWTAGAGAHMAFGKDSSVGLLVGCLLVEGIGMGWAFQPVMIALLANTRKEDRAVVTGLRNFLRTIGGAVGLAVCTATINNVLRANLPEGVSGKSAMQLIHTLDGGKESEMVRVAYMKGVKIVFYLACPIIAVCLISSLALTDVTLTTAYDKPAEAGVVQDKGETSVEAEEKKSVDVEDEKVPVDVEKAGR</sequence>
<feature type="domain" description="Major facilitator superfamily (MFS) profile" evidence="9">
    <location>
        <begin position="23"/>
        <end position="501"/>
    </location>
</feature>
<feature type="transmembrane region" description="Helical" evidence="8">
    <location>
        <begin position="374"/>
        <end position="400"/>
    </location>
</feature>
<dbReference type="GO" id="GO:0012505">
    <property type="term" value="C:endomembrane system"/>
    <property type="evidence" value="ECO:0007669"/>
    <property type="project" value="UniProtKB-SubCell"/>
</dbReference>
<proteinExistence type="inferred from homology"/>
<dbReference type="EMBL" id="ML996694">
    <property type="protein sequence ID" value="KAF2400585.1"/>
    <property type="molecule type" value="Genomic_DNA"/>
</dbReference>
<evidence type="ECO:0000256" key="1">
    <source>
        <dbReference type="ARBA" id="ARBA00004127"/>
    </source>
</evidence>
<feature type="transmembrane region" description="Helical" evidence="8">
    <location>
        <begin position="57"/>
        <end position="75"/>
    </location>
</feature>
<evidence type="ECO:0000256" key="4">
    <source>
        <dbReference type="ARBA" id="ARBA00022692"/>
    </source>
</evidence>
<feature type="transmembrane region" description="Helical" evidence="8">
    <location>
        <begin position="320"/>
        <end position="341"/>
    </location>
</feature>
<evidence type="ECO:0000256" key="3">
    <source>
        <dbReference type="ARBA" id="ARBA00022448"/>
    </source>
</evidence>
<keyword evidence="11" id="KW-1185">Reference proteome</keyword>
<dbReference type="FunFam" id="1.20.1720.10:FF:000013">
    <property type="entry name" value="Related to multidrug resistance proteins"/>
    <property type="match status" value="1"/>
</dbReference>
<dbReference type="OrthoDB" id="6770063at2759"/>
<dbReference type="Gene3D" id="1.20.1250.20">
    <property type="entry name" value="MFS general substrate transporter like domains"/>
    <property type="match status" value="1"/>
</dbReference>
<dbReference type="SUPFAM" id="SSF103473">
    <property type="entry name" value="MFS general substrate transporter"/>
    <property type="match status" value="1"/>
</dbReference>
<keyword evidence="6 8" id="KW-0472">Membrane</keyword>
<evidence type="ECO:0000256" key="7">
    <source>
        <dbReference type="SAM" id="MobiDB-lite"/>
    </source>
</evidence>
<feature type="transmembrane region" description="Helical" evidence="8">
    <location>
        <begin position="245"/>
        <end position="265"/>
    </location>
</feature>
<dbReference type="Gene3D" id="1.20.1720.10">
    <property type="entry name" value="Multidrug resistance protein D"/>
    <property type="match status" value="1"/>
</dbReference>
<protein>
    <submittedName>
        <fullName evidence="10">Putative MFS transporter</fullName>
    </submittedName>
</protein>
<feature type="transmembrane region" description="Helical" evidence="8">
    <location>
        <begin position="477"/>
        <end position="496"/>
    </location>
</feature>
<keyword evidence="4 8" id="KW-0812">Transmembrane</keyword>
<evidence type="ECO:0000256" key="6">
    <source>
        <dbReference type="ARBA" id="ARBA00023136"/>
    </source>
</evidence>
<organism evidence="10 11">
    <name type="scientific">Trichodelitschia bisporula</name>
    <dbReference type="NCBI Taxonomy" id="703511"/>
    <lineage>
        <taxon>Eukaryota</taxon>
        <taxon>Fungi</taxon>
        <taxon>Dikarya</taxon>
        <taxon>Ascomycota</taxon>
        <taxon>Pezizomycotina</taxon>
        <taxon>Dothideomycetes</taxon>
        <taxon>Dothideomycetes incertae sedis</taxon>
        <taxon>Phaeotrichales</taxon>
        <taxon>Phaeotrichaceae</taxon>
        <taxon>Trichodelitschia</taxon>
    </lineage>
</organism>
<keyword evidence="5 8" id="KW-1133">Transmembrane helix</keyword>
<dbReference type="PROSITE" id="PS50850">
    <property type="entry name" value="MFS"/>
    <property type="match status" value="1"/>
</dbReference>
<dbReference type="InterPro" id="IPR036259">
    <property type="entry name" value="MFS_trans_sf"/>
</dbReference>
<dbReference type="GO" id="GO:0005886">
    <property type="term" value="C:plasma membrane"/>
    <property type="evidence" value="ECO:0007669"/>
    <property type="project" value="TreeGrafter"/>
</dbReference>
<name>A0A6G1HXX3_9PEZI</name>
<evidence type="ECO:0000256" key="5">
    <source>
        <dbReference type="ARBA" id="ARBA00022989"/>
    </source>
</evidence>
<evidence type="ECO:0000259" key="9">
    <source>
        <dbReference type="PROSITE" id="PS50850"/>
    </source>
</evidence>
<feature type="transmembrane region" description="Helical" evidence="8">
    <location>
        <begin position="113"/>
        <end position="134"/>
    </location>
</feature>
<feature type="transmembrane region" description="Helical" evidence="8">
    <location>
        <begin position="20"/>
        <end position="37"/>
    </location>
</feature>
<comment type="similarity">
    <text evidence="2">Belongs to the major facilitator superfamily.</text>
</comment>
<dbReference type="InterPro" id="IPR020846">
    <property type="entry name" value="MFS_dom"/>
</dbReference>
<feature type="transmembrane region" description="Helical" evidence="8">
    <location>
        <begin position="177"/>
        <end position="197"/>
    </location>
</feature>
<feature type="compositionally biased region" description="Basic and acidic residues" evidence="7">
    <location>
        <begin position="516"/>
        <end position="546"/>
    </location>
</feature>
<evidence type="ECO:0000256" key="8">
    <source>
        <dbReference type="SAM" id="Phobius"/>
    </source>
</evidence>
<evidence type="ECO:0000313" key="11">
    <source>
        <dbReference type="Proteomes" id="UP000799640"/>
    </source>
</evidence>
<dbReference type="InterPro" id="IPR011701">
    <property type="entry name" value="MFS"/>
</dbReference>
<reference evidence="10" key="1">
    <citation type="journal article" date="2020" name="Stud. Mycol.">
        <title>101 Dothideomycetes genomes: a test case for predicting lifestyles and emergence of pathogens.</title>
        <authorList>
            <person name="Haridas S."/>
            <person name="Albert R."/>
            <person name="Binder M."/>
            <person name="Bloem J."/>
            <person name="Labutti K."/>
            <person name="Salamov A."/>
            <person name="Andreopoulos B."/>
            <person name="Baker S."/>
            <person name="Barry K."/>
            <person name="Bills G."/>
            <person name="Bluhm B."/>
            <person name="Cannon C."/>
            <person name="Castanera R."/>
            <person name="Culley D."/>
            <person name="Daum C."/>
            <person name="Ezra D."/>
            <person name="Gonzalez J."/>
            <person name="Henrissat B."/>
            <person name="Kuo A."/>
            <person name="Liang C."/>
            <person name="Lipzen A."/>
            <person name="Lutzoni F."/>
            <person name="Magnuson J."/>
            <person name="Mondo S."/>
            <person name="Nolan M."/>
            <person name="Ohm R."/>
            <person name="Pangilinan J."/>
            <person name="Park H.-J."/>
            <person name="Ramirez L."/>
            <person name="Alfaro M."/>
            <person name="Sun H."/>
            <person name="Tritt A."/>
            <person name="Yoshinaga Y."/>
            <person name="Zwiers L.-H."/>
            <person name="Turgeon B."/>
            <person name="Goodwin S."/>
            <person name="Spatafora J."/>
            <person name="Crous P."/>
            <person name="Grigoriev I."/>
        </authorList>
    </citation>
    <scope>NUCLEOTIDE SEQUENCE</scope>
    <source>
        <strain evidence="10">CBS 262.69</strain>
    </source>
</reference>
<dbReference type="PANTHER" id="PTHR23501:SF78">
    <property type="entry name" value="MAJOR FACILITATOR SUPERFAMILY (MFS) PROFILE DOMAIN-CONTAINING PROTEIN-RELATED"/>
    <property type="match status" value="1"/>
</dbReference>
<accession>A0A6G1HXX3</accession>
<keyword evidence="3" id="KW-0813">Transport</keyword>
<comment type="subcellular location">
    <subcellularLocation>
        <location evidence="1">Endomembrane system</location>
        <topology evidence="1">Multi-pass membrane protein</topology>
    </subcellularLocation>
</comment>
<feature type="region of interest" description="Disordered" evidence="7">
    <location>
        <begin position="512"/>
        <end position="546"/>
    </location>
</feature>
<dbReference type="PRINTS" id="PR01036">
    <property type="entry name" value="TCRTETB"/>
</dbReference>
<dbReference type="AlphaFoldDB" id="A0A6G1HXX3"/>
<feature type="transmembrane region" description="Helical" evidence="8">
    <location>
        <begin position="218"/>
        <end position="239"/>
    </location>
</feature>
<dbReference type="GO" id="GO:0046943">
    <property type="term" value="F:carboxylic acid transmembrane transporter activity"/>
    <property type="evidence" value="ECO:0007669"/>
    <property type="project" value="UniProtKB-ARBA"/>
</dbReference>
<evidence type="ECO:0000313" key="10">
    <source>
        <dbReference type="EMBL" id="KAF2400585.1"/>
    </source>
</evidence>
<gene>
    <name evidence="10" type="ORF">EJ06DRAFT_492966</name>
</gene>